<feature type="compositionally biased region" description="Low complexity" evidence="6">
    <location>
        <begin position="18"/>
        <end position="35"/>
    </location>
</feature>
<keyword evidence="5" id="KW-0539">Nucleus</keyword>
<evidence type="ECO:0000259" key="7">
    <source>
        <dbReference type="PROSITE" id="PS50048"/>
    </source>
</evidence>
<feature type="compositionally biased region" description="Basic and acidic residues" evidence="6">
    <location>
        <begin position="232"/>
        <end position="245"/>
    </location>
</feature>
<evidence type="ECO:0000313" key="8">
    <source>
        <dbReference type="EMBL" id="KAK7423279.1"/>
    </source>
</evidence>
<reference evidence="8 9" key="1">
    <citation type="journal article" date="2025" name="Microbiol. Resour. Announc.">
        <title>Draft genome sequences for Neonectria magnoliae and Neonectria punicea, canker pathogens of Liriodendron tulipifera and Acer saccharum in West Virginia.</title>
        <authorList>
            <person name="Petronek H.M."/>
            <person name="Kasson M.T."/>
            <person name="Metheny A.M."/>
            <person name="Stauder C.M."/>
            <person name="Lovett B."/>
            <person name="Lynch S.C."/>
            <person name="Garnas J.R."/>
            <person name="Kasson L.R."/>
            <person name="Stajich J.E."/>
        </authorList>
    </citation>
    <scope>NUCLEOTIDE SEQUENCE [LARGE SCALE GENOMIC DNA]</scope>
    <source>
        <strain evidence="8 9">NRRL 64653</strain>
    </source>
</reference>
<dbReference type="PROSITE" id="PS00463">
    <property type="entry name" value="ZN2_CY6_FUNGAL_1"/>
    <property type="match status" value="1"/>
</dbReference>
<evidence type="ECO:0000256" key="4">
    <source>
        <dbReference type="ARBA" id="ARBA00023163"/>
    </source>
</evidence>
<name>A0ABR1HQ40_9HYPO</name>
<feature type="compositionally biased region" description="Pro residues" evidence="6">
    <location>
        <begin position="701"/>
        <end position="710"/>
    </location>
</feature>
<feature type="region of interest" description="Disordered" evidence="6">
    <location>
        <begin position="207"/>
        <end position="253"/>
    </location>
</feature>
<dbReference type="Proteomes" id="UP001498476">
    <property type="component" value="Unassembled WGS sequence"/>
</dbReference>
<sequence length="892" mass="96454">MELDPRLSAGSGDRSLTSNAAAAAAQQSQNPSPSSKPTGPLGGLMAHSHDDDDDGDGAETPDAPESGLGASQHHDADPDGVDPKRPRACEACRGLKVRCEPDPSDEGPCKRCRKAGRNCVVTMPTRKRQKKTDSRVAELEKKIDALTASLQLRASGGNAFAGSPAVPHRPPPDTPSTMSMNWRNTSWGPSGSAQSPITPIAATEQYGQQNRQQMGHPASSIAAATAGHKRKFEGQEGGDRQRTEDAAGETTHSSSFFSNMYKGDIVDRGVIDMERAAELFSRYNYNMIVHLPAVVFPPGFTVSELRSTKPTLFLAIMAVATSESPALQKVLQKELMHVFADKVMLTGDKSVEVVQALQVAVIWYWPPEHFEELKFYQLVHIAAVMAIDIGLGQKLPQRRGKLLMESWKINPSRRAVPPDPTSIESRRTWLTCYFLAANTSMALHRPNLIRWSPFMAECVKILETSPDAAPTDAYFCHLVWTHSLAEEVGIQFALDDPSVSVNIGNARTQYALRGLERDLEKYRASIPADLMQPTLRMSFYVVNLYMHEMALHSAPSEKLRPPYMTETLRDGLINTEQLSASHISALSASLGAIDGLLTTFLGMEIPTVRCLPVFNFVRVAYALVMLIKLYFSASTPGSELGSVINKDDMRVGQHLDALLDKFRATAANDRSRPAAKFLVVLVMLRSWFYKQAKGDAKDAPPSMPPTPAPTHPSAQQPMRPGNGGEHTNTHTANTPLQLLSEVATGTGAGAGSGNADSPAVARLAAFSRWTPGLRLPPQPFFHDSNDNTTPPSSGAGAATSTSSGMPVPSTMHTPTADLAAAMAPGLPSILPGGGYASNLDYNLNAGFDLEGMGLGEGSQYMYEDGVRMLLDEPWFSDMFQNLPGSGNVFDLY</sequence>
<evidence type="ECO:0000256" key="5">
    <source>
        <dbReference type="ARBA" id="ARBA00023242"/>
    </source>
</evidence>
<dbReference type="Pfam" id="PF00172">
    <property type="entry name" value="Zn_clus"/>
    <property type="match status" value="1"/>
</dbReference>
<feature type="region of interest" description="Disordered" evidence="6">
    <location>
        <begin position="775"/>
        <end position="812"/>
    </location>
</feature>
<dbReference type="SMART" id="SM00066">
    <property type="entry name" value="GAL4"/>
    <property type="match status" value="1"/>
</dbReference>
<feature type="region of interest" description="Disordered" evidence="6">
    <location>
        <begin position="1"/>
        <end position="87"/>
    </location>
</feature>
<accession>A0ABR1HQ40</accession>
<keyword evidence="4" id="KW-0804">Transcription</keyword>
<dbReference type="PROSITE" id="PS50048">
    <property type="entry name" value="ZN2_CY6_FUNGAL_2"/>
    <property type="match status" value="1"/>
</dbReference>
<dbReference type="InterPro" id="IPR001138">
    <property type="entry name" value="Zn2Cys6_DnaBD"/>
</dbReference>
<dbReference type="InterPro" id="IPR036864">
    <property type="entry name" value="Zn2-C6_fun-type_DNA-bd_sf"/>
</dbReference>
<dbReference type="EMBL" id="JAZAVJ010000010">
    <property type="protein sequence ID" value="KAK7423279.1"/>
    <property type="molecule type" value="Genomic_DNA"/>
</dbReference>
<evidence type="ECO:0000313" key="9">
    <source>
        <dbReference type="Proteomes" id="UP001498476"/>
    </source>
</evidence>
<comment type="subcellular location">
    <subcellularLocation>
        <location evidence="1">Nucleus</location>
    </subcellularLocation>
</comment>
<feature type="domain" description="Zn(2)-C6 fungal-type" evidence="7">
    <location>
        <begin position="88"/>
        <end position="121"/>
    </location>
</feature>
<protein>
    <submittedName>
        <fullName evidence="8">Rho GTPase activating protein</fullName>
    </submittedName>
</protein>
<dbReference type="PANTHER" id="PTHR31845:SF39">
    <property type="entry name" value="TRANSCRIPTION FACTOR PBCR-RELATED"/>
    <property type="match status" value="1"/>
</dbReference>
<evidence type="ECO:0000256" key="3">
    <source>
        <dbReference type="ARBA" id="ARBA00023125"/>
    </source>
</evidence>
<feature type="region of interest" description="Disordered" evidence="6">
    <location>
        <begin position="695"/>
        <end position="731"/>
    </location>
</feature>
<keyword evidence="3" id="KW-0238">DNA-binding</keyword>
<keyword evidence="9" id="KW-1185">Reference proteome</keyword>
<comment type="caution">
    <text evidence="8">The sequence shown here is derived from an EMBL/GenBank/DDBJ whole genome shotgun (WGS) entry which is preliminary data.</text>
</comment>
<proteinExistence type="predicted"/>
<dbReference type="PANTHER" id="PTHR31845">
    <property type="entry name" value="FINGER DOMAIN PROTEIN, PUTATIVE-RELATED"/>
    <property type="match status" value="1"/>
</dbReference>
<dbReference type="Gene3D" id="4.10.240.10">
    <property type="entry name" value="Zn(2)-C6 fungal-type DNA-binding domain"/>
    <property type="match status" value="1"/>
</dbReference>
<evidence type="ECO:0000256" key="2">
    <source>
        <dbReference type="ARBA" id="ARBA00023015"/>
    </source>
</evidence>
<dbReference type="CDD" id="cd00067">
    <property type="entry name" value="GAL4"/>
    <property type="match status" value="1"/>
</dbReference>
<gene>
    <name evidence="8" type="primary">BEM3_1</name>
    <name evidence="8" type="ORF">QQX98_001069</name>
</gene>
<feature type="compositionally biased region" description="Low complexity" evidence="6">
    <location>
        <begin position="788"/>
        <end position="804"/>
    </location>
</feature>
<dbReference type="CDD" id="cd12148">
    <property type="entry name" value="fungal_TF_MHR"/>
    <property type="match status" value="1"/>
</dbReference>
<keyword evidence="2" id="KW-0805">Transcription regulation</keyword>
<dbReference type="InterPro" id="IPR051089">
    <property type="entry name" value="prtT"/>
</dbReference>
<dbReference type="SUPFAM" id="SSF57701">
    <property type="entry name" value="Zn2/Cys6 DNA-binding domain"/>
    <property type="match status" value="1"/>
</dbReference>
<feature type="compositionally biased region" description="Basic and acidic residues" evidence="6">
    <location>
        <begin position="72"/>
        <end position="87"/>
    </location>
</feature>
<evidence type="ECO:0000256" key="6">
    <source>
        <dbReference type="SAM" id="MobiDB-lite"/>
    </source>
</evidence>
<organism evidence="8 9">
    <name type="scientific">Neonectria punicea</name>
    <dbReference type="NCBI Taxonomy" id="979145"/>
    <lineage>
        <taxon>Eukaryota</taxon>
        <taxon>Fungi</taxon>
        <taxon>Dikarya</taxon>
        <taxon>Ascomycota</taxon>
        <taxon>Pezizomycotina</taxon>
        <taxon>Sordariomycetes</taxon>
        <taxon>Hypocreomycetidae</taxon>
        <taxon>Hypocreales</taxon>
        <taxon>Nectriaceae</taxon>
        <taxon>Neonectria</taxon>
    </lineage>
</organism>
<evidence type="ECO:0000256" key="1">
    <source>
        <dbReference type="ARBA" id="ARBA00004123"/>
    </source>
</evidence>